<dbReference type="InterPro" id="IPR036390">
    <property type="entry name" value="WH_DNA-bd_sf"/>
</dbReference>
<evidence type="ECO:0000259" key="4">
    <source>
        <dbReference type="PROSITE" id="PS50995"/>
    </source>
</evidence>
<gene>
    <name evidence="5" type="ordered locus">Mpal_2438</name>
</gene>
<dbReference type="GO" id="GO:0003700">
    <property type="term" value="F:DNA-binding transcription factor activity"/>
    <property type="evidence" value="ECO:0007669"/>
    <property type="project" value="InterPro"/>
</dbReference>
<reference evidence="5 6" key="1">
    <citation type="journal article" date="2015" name="Genome Announc.">
        <title>Complete Genome Sequence of Methanosphaerula palustris E1-9CT, a Hydrogenotrophic Methanogen Isolated from a Minerotrophic Fen Peatland.</title>
        <authorList>
            <person name="Cadillo-Quiroz H."/>
            <person name="Browne P."/>
            <person name="Kyrpides N."/>
            <person name="Woyke T."/>
            <person name="Goodwin L."/>
            <person name="Detter C."/>
            <person name="Yavitt J.B."/>
            <person name="Zinder S.H."/>
        </authorList>
    </citation>
    <scope>NUCLEOTIDE SEQUENCE [LARGE SCALE GENOMIC DNA]</scope>
    <source>
        <strain evidence="6">ATCC BAA-1556 / DSM 19958 / E1-9c</strain>
    </source>
</reference>
<dbReference type="PANTHER" id="PTHR35790:SF4">
    <property type="entry name" value="HTH-TYPE TRANSCRIPTIONAL REGULATOR PCHR"/>
    <property type="match status" value="1"/>
</dbReference>
<dbReference type="InterPro" id="IPR052067">
    <property type="entry name" value="Metal_resp_HTH_trans_reg"/>
</dbReference>
<evidence type="ECO:0000256" key="3">
    <source>
        <dbReference type="ARBA" id="ARBA00023163"/>
    </source>
</evidence>
<proteinExistence type="predicted"/>
<keyword evidence="1" id="KW-0805">Transcription regulation</keyword>
<evidence type="ECO:0000256" key="2">
    <source>
        <dbReference type="ARBA" id="ARBA00023125"/>
    </source>
</evidence>
<dbReference type="GO" id="GO:0003677">
    <property type="term" value="F:DNA binding"/>
    <property type="evidence" value="ECO:0007669"/>
    <property type="project" value="UniProtKB-KW"/>
</dbReference>
<dbReference type="InterPro" id="IPR036388">
    <property type="entry name" value="WH-like_DNA-bd_sf"/>
</dbReference>
<keyword evidence="3" id="KW-0804">Transcription</keyword>
<evidence type="ECO:0000313" key="6">
    <source>
        <dbReference type="Proteomes" id="UP000002457"/>
    </source>
</evidence>
<dbReference type="AlphaFoldDB" id="B8GEL6"/>
<dbReference type="InterPro" id="IPR000835">
    <property type="entry name" value="HTH_MarR-typ"/>
</dbReference>
<dbReference type="SMART" id="SM00347">
    <property type="entry name" value="HTH_MARR"/>
    <property type="match status" value="1"/>
</dbReference>
<keyword evidence="2" id="KW-0238">DNA-binding</keyword>
<dbReference type="Gene3D" id="1.10.10.10">
    <property type="entry name" value="Winged helix-like DNA-binding domain superfamily/Winged helix DNA-binding domain"/>
    <property type="match status" value="1"/>
</dbReference>
<dbReference type="STRING" id="521011.Mpal_2438"/>
<feature type="domain" description="HTH marR-type" evidence="4">
    <location>
        <begin position="1"/>
        <end position="139"/>
    </location>
</feature>
<accession>B8GEL6</accession>
<organism evidence="5 6">
    <name type="scientific">Methanosphaerula palustris (strain ATCC BAA-1556 / DSM 19958 / E1-9c)</name>
    <dbReference type="NCBI Taxonomy" id="521011"/>
    <lineage>
        <taxon>Archaea</taxon>
        <taxon>Methanobacteriati</taxon>
        <taxon>Methanobacteriota</taxon>
        <taxon>Stenosarchaea group</taxon>
        <taxon>Methanomicrobia</taxon>
        <taxon>Methanomicrobiales</taxon>
        <taxon>Methanoregulaceae</taxon>
        <taxon>Methanosphaerula</taxon>
    </lineage>
</organism>
<dbReference type="SUPFAM" id="SSF46785">
    <property type="entry name" value="Winged helix' DNA-binding domain"/>
    <property type="match status" value="1"/>
</dbReference>
<sequence>MQEVYQIWMRLRNKVNEMESIPRDYGVKESLFLSEIHTIQAIGATPENNVRVIADLLGVTPSAASQAVTKLAGRGLVKKVRGRKNEREVSLELTDQGWVAYRYHEQTHKEIYTRTTERVGPLSEEELELIARFFNAFESVYDERIEELLTARLQSREVR</sequence>
<dbReference type="PANTHER" id="PTHR35790">
    <property type="entry name" value="HTH-TYPE TRANSCRIPTIONAL REGULATOR PCHR"/>
    <property type="match status" value="1"/>
</dbReference>
<dbReference type="KEGG" id="mpl:Mpal_2438"/>
<keyword evidence="6" id="KW-1185">Reference proteome</keyword>
<dbReference type="HOGENOM" id="CLU_083287_11_0_2"/>
<evidence type="ECO:0000313" key="5">
    <source>
        <dbReference type="EMBL" id="ACL17717.1"/>
    </source>
</evidence>
<name>B8GEL6_METPE</name>
<dbReference type="EMBL" id="CP001338">
    <property type="protein sequence ID" value="ACL17717.1"/>
    <property type="molecule type" value="Genomic_DNA"/>
</dbReference>
<dbReference type="PROSITE" id="PS50995">
    <property type="entry name" value="HTH_MARR_2"/>
    <property type="match status" value="1"/>
</dbReference>
<dbReference type="eggNOG" id="arCOG03182">
    <property type="taxonomic scope" value="Archaea"/>
</dbReference>
<dbReference type="Pfam" id="PF12802">
    <property type="entry name" value="MarR_2"/>
    <property type="match status" value="1"/>
</dbReference>
<protein>
    <submittedName>
        <fullName evidence="5">Transcriptional regulator, MarR family</fullName>
    </submittedName>
</protein>
<dbReference type="Proteomes" id="UP000002457">
    <property type="component" value="Chromosome"/>
</dbReference>
<evidence type="ECO:0000256" key="1">
    <source>
        <dbReference type="ARBA" id="ARBA00023015"/>
    </source>
</evidence>